<gene>
    <name evidence="2" type="ORF">g.44970</name>
</gene>
<accession>A0A1B6FD97</accession>
<name>A0A1B6FD97_9HEMI</name>
<evidence type="ECO:0008006" key="3">
    <source>
        <dbReference type="Google" id="ProtNLM"/>
    </source>
</evidence>
<feature type="non-terminal residue" evidence="2">
    <location>
        <position position="1"/>
    </location>
</feature>
<evidence type="ECO:0000256" key="1">
    <source>
        <dbReference type="SAM" id="MobiDB-lite"/>
    </source>
</evidence>
<protein>
    <recommendedName>
        <fullName evidence="3">WH1 domain-containing protein</fullName>
    </recommendedName>
</protein>
<dbReference type="InterPro" id="IPR011993">
    <property type="entry name" value="PH-like_dom_sf"/>
</dbReference>
<organism evidence="2">
    <name type="scientific">Cuerna arida</name>
    <dbReference type="NCBI Taxonomy" id="1464854"/>
    <lineage>
        <taxon>Eukaryota</taxon>
        <taxon>Metazoa</taxon>
        <taxon>Ecdysozoa</taxon>
        <taxon>Arthropoda</taxon>
        <taxon>Hexapoda</taxon>
        <taxon>Insecta</taxon>
        <taxon>Pterygota</taxon>
        <taxon>Neoptera</taxon>
        <taxon>Paraneoptera</taxon>
        <taxon>Hemiptera</taxon>
        <taxon>Auchenorrhyncha</taxon>
        <taxon>Membracoidea</taxon>
        <taxon>Cicadellidae</taxon>
        <taxon>Cicadellinae</taxon>
        <taxon>Proconiini</taxon>
        <taxon>Cuerna</taxon>
    </lineage>
</organism>
<evidence type="ECO:0000313" key="2">
    <source>
        <dbReference type="EMBL" id="JAS48189.1"/>
    </source>
</evidence>
<feature type="non-terminal residue" evidence="2">
    <location>
        <position position="110"/>
    </location>
</feature>
<dbReference type="AlphaFoldDB" id="A0A1B6FD97"/>
<proteinExistence type="predicted"/>
<sequence>GVPLLILDSGLSKPRTKRSIKILLAERGSSFTLFQDTLNHLSEYKTVQKNFHTFRKSDDHSILMAFEFFHEPSALEFWAKIKQLVSVPENLSLSSPGKKSQPKKAKLKKP</sequence>
<reference evidence="2" key="1">
    <citation type="submission" date="2015-11" db="EMBL/GenBank/DDBJ databases">
        <title>De novo transcriptome assembly of four potential Pierce s Disease insect vectors from Arizona vineyards.</title>
        <authorList>
            <person name="Tassone E.E."/>
        </authorList>
    </citation>
    <scope>NUCLEOTIDE SEQUENCE</scope>
</reference>
<dbReference type="Gene3D" id="2.30.29.30">
    <property type="entry name" value="Pleckstrin-homology domain (PH domain)/Phosphotyrosine-binding domain (PTB)"/>
    <property type="match status" value="1"/>
</dbReference>
<feature type="region of interest" description="Disordered" evidence="1">
    <location>
        <begin position="90"/>
        <end position="110"/>
    </location>
</feature>
<feature type="compositionally biased region" description="Basic residues" evidence="1">
    <location>
        <begin position="100"/>
        <end position="110"/>
    </location>
</feature>
<dbReference type="EMBL" id="GECZ01021580">
    <property type="protein sequence ID" value="JAS48189.1"/>
    <property type="molecule type" value="Transcribed_RNA"/>
</dbReference>